<name>A0A3B0TZR2_9ZZZZ</name>
<dbReference type="AlphaFoldDB" id="A0A3B0TZR2"/>
<organism evidence="1">
    <name type="scientific">hydrothermal vent metagenome</name>
    <dbReference type="NCBI Taxonomy" id="652676"/>
    <lineage>
        <taxon>unclassified sequences</taxon>
        <taxon>metagenomes</taxon>
        <taxon>ecological metagenomes</taxon>
    </lineage>
</organism>
<evidence type="ECO:0000313" key="1">
    <source>
        <dbReference type="EMBL" id="VAW17619.1"/>
    </source>
</evidence>
<dbReference type="EMBL" id="UOER01000003">
    <property type="protein sequence ID" value="VAW17619.1"/>
    <property type="molecule type" value="Genomic_DNA"/>
</dbReference>
<proteinExistence type="predicted"/>
<accession>A0A3B0TZR2</accession>
<dbReference type="PROSITE" id="PS51257">
    <property type="entry name" value="PROKAR_LIPOPROTEIN"/>
    <property type="match status" value="1"/>
</dbReference>
<reference evidence="1" key="1">
    <citation type="submission" date="2018-06" db="EMBL/GenBank/DDBJ databases">
        <authorList>
            <person name="Zhirakovskaya E."/>
        </authorList>
    </citation>
    <scope>NUCLEOTIDE SEQUENCE</scope>
</reference>
<gene>
    <name evidence="1" type="ORF">MNBD_BACTEROID04-719</name>
</gene>
<feature type="non-terminal residue" evidence="1">
    <location>
        <position position="32"/>
    </location>
</feature>
<sequence>MKKLTVIVSFLILFISCKKEVPVVFNSYDETS</sequence>
<protein>
    <submittedName>
        <fullName evidence="1">Uncharacterized protein</fullName>
    </submittedName>
</protein>